<dbReference type="Proteomes" id="UP001161704">
    <property type="component" value="Unassembled WGS sequence"/>
</dbReference>
<accession>A0AA42RD00</accession>
<dbReference type="EMBL" id="JAOCIZ010000192">
    <property type="protein sequence ID" value="MDH1507949.1"/>
    <property type="molecule type" value="Genomic_DNA"/>
</dbReference>
<organism evidence="1 2">
    <name type="scientific">Aeromonas caviae</name>
    <name type="common">Aeromonas punctata</name>
    <dbReference type="NCBI Taxonomy" id="648"/>
    <lineage>
        <taxon>Bacteria</taxon>
        <taxon>Pseudomonadati</taxon>
        <taxon>Pseudomonadota</taxon>
        <taxon>Gammaproteobacteria</taxon>
        <taxon>Aeromonadales</taxon>
        <taxon>Aeromonadaceae</taxon>
        <taxon>Aeromonas</taxon>
    </lineage>
</organism>
<dbReference type="CDD" id="cd19166">
    <property type="entry name" value="HemeO-bac"/>
    <property type="match status" value="1"/>
</dbReference>
<comment type="caution">
    <text evidence="1">The sequence shown here is derived from an EMBL/GenBank/DDBJ whole genome shotgun (WGS) entry which is preliminary data.</text>
</comment>
<dbReference type="Gene3D" id="1.20.910.10">
    <property type="entry name" value="Heme oxygenase-like"/>
    <property type="match status" value="1"/>
</dbReference>
<dbReference type="InterPro" id="IPR016084">
    <property type="entry name" value="Haem_Oase-like_multi-hlx"/>
</dbReference>
<evidence type="ECO:0000313" key="2">
    <source>
        <dbReference type="Proteomes" id="UP001161704"/>
    </source>
</evidence>
<protein>
    <submittedName>
        <fullName evidence="1">Biliverdin-producing heme oxygenase</fullName>
    </submittedName>
</protein>
<evidence type="ECO:0000313" key="1">
    <source>
        <dbReference type="EMBL" id="MDH1507949.1"/>
    </source>
</evidence>
<gene>
    <name evidence="1" type="ORF">N5I20_23210</name>
</gene>
<dbReference type="AlphaFoldDB" id="A0AA42RD00"/>
<name>A0AA42RD00_AERCA</name>
<feature type="non-terminal residue" evidence="1">
    <location>
        <position position="138"/>
    </location>
</feature>
<dbReference type="SUPFAM" id="SSF48613">
    <property type="entry name" value="Heme oxygenase-like"/>
    <property type="match status" value="1"/>
</dbReference>
<reference evidence="1" key="1">
    <citation type="submission" date="2022-09" db="EMBL/GenBank/DDBJ databases">
        <title>Intensive care unit water sources are persistently colonized with multi-drug resistant bacteria and are the site of extensive horizontal gene transfer of antibiotic resistance genes.</title>
        <authorList>
            <person name="Diorio-Toth L."/>
        </authorList>
    </citation>
    <scope>NUCLEOTIDE SEQUENCE</scope>
    <source>
        <strain evidence="1">GD03710</strain>
    </source>
</reference>
<proteinExistence type="predicted"/>
<dbReference type="RefSeq" id="WP_279983138.1">
    <property type="nucleotide sequence ID" value="NZ_JAOCIZ010000192.1"/>
</dbReference>
<sequence>MSNNLEQFRQGLKKAHADLEMEPPFRAVSGHTVTMADVKNFLSILHRFYQAADNHIIHSPFAIDGLYQRRADLLAEDIKNIGGEPVFTGACDVAMPAIDSEAQWLGVVYTIEGSAAGGRYLLRHLRHQLQENLGACTL</sequence>